<dbReference type="EMBL" id="KQ085906">
    <property type="protein sequence ID" value="KLO17283.1"/>
    <property type="molecule type" value="Genomic_DNA"/>
</dbReference>
<dbReference type="Pfam" id="PF23207">
    <property type="entry name" value="PH_SPO71"/>
    <property type="match status" value="1"/>
</dbReference>
<evidence type="ECO:0000259" key="2">
    <source>
        <dbReference type="Pfam" id="PF15404"/>
    </source>
</evidence>
<feature type="compositionally biased region" description="Low complexity" evidence="1">
    <location>
        <begin position="9"/>
        <end position="20"/>
    </location>
</feature>
<evidence type="ECO:0000313" key="4">
    <source>
        <dbReference type="EMBL" id="KLO17283.1"/>
    </source>
</evidence>
<evidence type="ECO:0000313" key="5">
    <source>
        <dbReference type="Proteomes" id="UP000053477"/>
    </source>
</evidence>
<dbReference type="PANTHER" id="PTHR28076:SF1">
    <property type="entry name" value="PROSPORE MEMBRANE ADAPTER PROTEIN SPO71"/>
    <property type="match status" value="1"/>
</dbReference>
<keyword evidence="5" id="KW-1185">Reference proteome</keyword>
<feature type="compositionally biased region" description="Basic and acidic residues" evidence="1">
    <location>
        <begin position="21"/>
        <end position="30"/>
    </location>
</feature>
<evidence type="ECO:0000259" key="3">
    <source>
        <dbReference type="Pfam" id="PF23207"/>
    </source>
</evidence>
<dbReference type="AlphaFoldDB" id="A0A0H2S6H2"/>
<feature type="compositionally biased region" description="Basic and acidic residues" evidence="1">
    <location>
        <begin position="289"/>
        <end position="298"/>
    </location>
</feature>
<accession>A0A0H2S6H2</accession>
<evidence type="ECO:0000256" key="1">
    <source>
        <dbReference type="SAM" id="MobiDB-lite"/>
    </source>
</evidence>
<dbReference type="GO" id="GO:1902657">
    <property type="term" value="P:protein localization to prospore membrane"/>
    <property type="evidence" value="ECO:0007669"/>
    <property type="project" value="InterPro"/>
</dbReference>
<dbReference type="STRING" id="27342.A0A0H2S6H2"/>
<dbReference type="Pfam" id="PF15404">
    <property type="entry name" value="PH_4"/>
    <property type="match status" value="1"/>
</dbReference>
<protein>
    <submittedName>
        <fullName evidence="4">Uncharacterized protein</fullName>
    </submittedName>
</protein>
<dbReference type="InterPro" id="IPR057379">
    <property type="entry name" value="PH_SPO71"/>
</dbReference>
<sequence>MTNDNGDLNSPRNSDPNSSSKGDKTLKAPSDDVGPGVDTSSRPVPKLGEQENVGDHSQTMRRIFIGPMPRKRVVDETGDLDDSRYNDVLEHFVESHGHNLFIKMGGREEDWGDDAARAIRERLLERINDSLWLHAKKTGRAKRGMVTQNTEWVGSSFEVGEILGVSMLAGKQGFDTTKVDDGAENPQAGPSSESAGAGTPRPPTSVGAQSSYITAPEGPSLRPSPSVINGQSSGESERSSKGILSLPEGRRRVTSQSGRSGPSNLKNMASVRSIVTTRSKKKDKGKARVRYEDEERPVHAPPPTGAKDPAPPGEVLARAPTEVMDSSAAAVEVAAQAKVGLDDEEASSSDIIMRDRMLVRVIHSNNHDFEKPFNDKMCRSTRHLEFQKWSECIVIWRKNRIEIYQDYRSLCKERFLGHKRLSFVIPLSSKDTTLSLYSLVDFSFCLVSPSRPVKTTGWLRRQWTLLRGDRGMDLFILRSQSRSRSVDWYWRLWSELGGTLPESLDVSIPLINVRVKVFLPTNGDRRPLTRDRVITLCEKSTDNVDGLANLREEQVVQKNRKLELCWRTETKLDWVWLDNDVEGNQRDNAVCYGIALQDTHVPATLELRAAEHYSTYIKQGESVRLAEPPAIEGYVYIVKPVPQSRSLVYLSTNDGWLFSTRSTHAVPPPTTTSVAVFMSNGPAQFRKEEMNRQRVLIIRSRGFWDLRTVVMVRRAFQLVPETKDGNVQPQLDGEGHWYLNRAAEEAPEWPEIERMDSDDVDVPGDDALNSSQDKPRLRMHRAFELVFKSGHVMRFEAHSRKLALEWITRLRELITYWTLRHRADARLEMSILKESYGIDKITPGKLEKVASLPPDPTHGSHHLPTFWNWCVLDACRSVLKSGRLFTKSKLEGQYVHSQLFLVEGQVVQFTLSFEGTMHHQRGKVISLLDAYVCSGFYAARELPLYDYDPNATSNARIYADGLEAKNADEDIIFMIWYRKQTVLARNNYNTIPVKRMSSKPKMLICRARSRLERDAWCWALNSEMERVTRAARKREEQIREQASPMV</sequence>
<feature type="region of interest" description="Disordered" evidence="1">
    <location>
        <begin position="175"/>
        <end position="315"/>
    </location>
</feature>
<organism evidence="4 5">
    <name type="scientific">Schizopora paradoxa</name>
    <dbReference type="NCBI Taxonomy" id="27342"/>
    <lineage>
        <taxon>Eukaryota</taxon>
        <taxon>Fungi</taxon>
        <taxon>Dikarya</taxon>
        <taxon>Basidiomycota</taxon>
        <taxon>Agaricomycotina</taxon>
        <taxon>Agaricomycetes</taxon>
        <taxon>Hymenochaetales</taxon>
        <taxon>Schizoporaceae</taxon>
        <taxon>Schizopora</taxon>
    </lineage>
</organism>
<gene>
    <name evidence="4" type="ORF">SCHPADRAFT_846749</name>
</gene>
<feature type="compositionally biased region" description="Pro residues" evidence="1">
    <location>
        <begin position="299"/>
        <end position="312"/>
    </location>
</feature>
<feature type="domain" description="Prospore membrane adapter protein SPO71 PH" evidence="3">
    <location>
        <begin position="351"/>
        <end position="499"/>
    </location>
</feature>
<dbReference type="InterPro" id="IPR039486">
    <property type="entry name" value="Mug56/Spo71_PH"/>
</dbReference>
<dbReference type="InterPro" id="IPR040345">
    <property type="entry name" value="Mug56/Spo71"/>
</dbReference>
<dbReference type="InParanoid" id="A0A0H2S6H2"/>
<name>A0A0H2S6H2_9AGAM</name>
<feature type="compositionally biased region" description="Basic residues" evidence="1">
    <location>
        <begin position="278"/>
        <end position="288"/>
    </location>
</feature>
<proteinExistence type="predicted"/>
<dbReference type="Proteomes" id="UP000053477">
    <property type="component" value="Unassembled WGS sequence"/>
</dbReference>
<reference evidence="4 5" key="1">
    <citation type="submission" date="2015-04" db="EMBL/GenBank/DDBJ databases">
        <title>Complete genome sequence of Schizopora paradoxa KUC8140, a cosmopolitan wood degrader in East Asia.</title>
        <authorList>
            <consortium name="DOE Joint Genome Institute"/>
            <person name="Min B."/>
            <person name="Park H."/>
            <person name="Jang Y."/>
            <person name="Kim J.-J."/>
            <person name="Kim K.H."/>
            <person name="Pangilinan J."/>
            <person name="Lipzen A."/>
            <person name="Riley R."/>
            <person name="Grigoriev I.V."/>
            <person name="Spatafora J.W."/>
            <person name="Choi I.-G."/>
        </authorList>
    </citation>
    <scope>NUCLEOTIDE SEQUENCE [LARGE SCALE GENOMIC DNA]</scope>
    <source>
        <strain evidence="4 5">KUC8140</strain>
    </source>
</reference>
<feature type="region of interest" description="Disordered" evidence="1">
    <location>
        <begin position="1"/>
        <end position="61"/>
    </location>
</feature>
<dbReference type="PANTHER" id="PTHR28076">
    <property type="entry name" value="SPORULATION-SPECIFIC PROTEIN 71"/>
    <property type="match status" value="1"/>
</dbReference>
<feature type="domain" description="Mug56/Spo71 PH" evidence="2">
    <location>
        <begin position="880"/>
        <end position="988"/>
    </location>
</feature>
<dbReference type="OrthoDB" id="5579281at2759"/>
<feature type="compositionally biased region" description="Polar residues" evidence="1">
    <location>
        <begin position="254"/>
        <end position="267"/>
    </location>
</feature>